<comment type="caution">
    <text evidence="1">The sequence shown here is derived from an EMBL/GenBank/DDBJ whole genome shotgun (WGS) entry which is preliminary data.</text>
</comment>
<organism evidence="1 2">
    <name type="scientific">Candidatus Methanofastidiosum methylothiophilum</name>
    <dbReference type="NCBI Taxonomy" id="1705564"/>
    <lineage>
        <taxon>Archaea</taxon>
        <taxon>Methanobacteriati</taxon>
        <taxon>Methanobacteriota</taxon>
        <taxon>Stenosarchaea group</taxon>
        <taxon>Candidatus Methanofastidiosia</taxon>
        <taxon>Candidatus Methanofastidiosales</taxon>
        <taxon>Candidatus Methanofastidiosaceae</taxon>
        <taxon>Candidatus Methanofastidiosum</taxon>
    </lineage>
</organism>
<sequence length="194" mass="22806">MPNITKNFDKFLAKDRNEWRNWLKDNYNTSKGVWLVYYKKNSQRSSVTYEEAVEEALCFGWIDSTVNSIDEERYMQLYTPRKINSIWSKLNKERVENLIRQGLMTDAGFSKIDAAKKNGSWDLLSSIDDLIIPIDLEKAFSQNETAYKNFNEFKNPIKKAILYWVISAKRPETRKKRIEKIIATASENTNPFNL</sequence>
<reference evidence="1 2" key="1">
    <citation type="journal article" date="2016" name="ISME J.">
        <title>Chasing the elusive Euryarchaeota class WSA2: genomes reveal a uniquely fastidious methyl-reducing methanogen.</title>
        <authorList>
            <person name="Nobu M.K."/>
            <person name="Narihiro T."/>
            <person name="Kuroda K."/>
            <person name="Mei R."/>
            <person name="Liu W.T."/>
        </authorList>
    </citation>
    <scope>NUCLEOTIDE SEQUENCE [LARGE SCALE GENOMIC DNA]</scope>
    <source>
        <strain evidence="1">U1lsi0528_Bin089</strain>
    </source>
</reference>
<evidence type="ECO:0000313" key="2">
    <source>
        <dbReference type="Proteomes" id="UP000075578"/>
    </source>
</evidence>
<evidence type="ECO:0008006" key="3">
    <source>
        <dbReference type="Google" id="ProtNLM"/>
    </source>
</evidence>
<dbReference type="PATRIC" id="fig|1705564.3.peg.1693"/>
<dbReference type="Proteomes" id="UP000075578">
    <property type="component" value="Unassembled WGS sequence"/>
</dbReference>
<name>A0A150IUG6_9EURY</name>
<dbReference type="EMBL" id="LNGD01000138">
    <property type="protein sequence ID" value="KYC48515.1"/>
    <property type="molecule type" value="Genomic_DNA"/>
</dbReference>
<dbReference type="AlphaFoldDB" id="A0A150IUG6"/>
<evidence type="ECO:0000313" key="1">
    <source>
        <dbReference type="EMBL" id="KYC48515.1"/>
    </source>
</evidence>
<accession>A0A150IUG6</accession>
<dbReference type="Pfam" id="PF13376">
    <property type="entry name" value="OmdA"/>
    <property type="match status" value="1"/>
</dbReference>
<gene>
    <name evidence="1" type="ORF">AMQ74_01594</name>
</gene>
<protein>
    <recommendedName>
        <fullName evidence="3">Bacteriocin-protection, YdeI or OmpD-Associated</fullName>
    </recommendedName>
</protein>
<proteinExistence type="predicted"/>